<evidence type="ECO:0000313" key="2">
    <source>
        <dbReference type="EMBL" id="KAK3284898.1"/>
    </source>
</evidence>
<accession>A0AAE0LGZ6</accession>
<protein>
    <submittedName>
        <fullName evidence="2">Uncharacterized protein</fullName>
    </submittedName>
</protein>
<gene>
    <name evidence="2" type="ORF">CYMTET_7474</name>
</gene>
<reference evidence="2 3" key="1">
    <citation type="journal article" date="2015" name="Genome Biol. Evol.">
        <title>Comparative Genomics of a Bacterivorous Green Alga Reveals Evolutionary Causalities and Consequences of Phago-Mixotrophic Mode of Nutrition.</title>
        <authorList>
            <person name="Burns J.A."/>
            <person name="Paasch A."/>
            <person name="Narechania A."/>
            <person name="Kim E."/>
        </authorList>
    </citation>
    <scope>NUCLEOTIDE SEQUENCE [LARGE SCALE GENOMIC DNA]</scope>
    <source>
        <strain evidence="2 3">PLY_AMNH</strain>
    </source>
</reference>
<dbReference type="AlphaFoldDB" id="A0AAE0LGZ6"/>
<keyword evidence="1" id="KW-0175">Coiled coil</keyword>
<dbReference type="Proteomes" id="UP001190700">
    <property type="component" value="Unassembled WGS sequence"/>
</dbReference>
<evidence type="ECO:0000256" key="1">
    <source>
        <dbReference type="SAM" id="Coils"/>
    </source>
</evidence>
<evidence type="ECO:0000313" key="3">
    <source>
        <dbReference type="Proteomes" id="UP001190700"/>
    </source>
</evidence>
<feature type="coiled-coil region" evidence="1">
    <location>
        <begin position="12"/>
        <end position="46"/>
    </location>
</feature>
<organism evidence="2 3">
    <name type="scientific">Cymbomonas tetramitiformis</name>
    <dbReference type="NCBI Taxonomy" id="36881"/>
    <lineage>
        <taxon>Eukaryota</taxon>
        <taxon>Viridiplantae</taxon>
        <taxon>Chlorophyta</taxon>
        <taxon>Pyramimonadophyceae</taxon>
        <taxon>Pyramimonadales</taxon>
        <taxon>Pyramimonadaceae</taxon>
        <taxon>Cymbomonas</taxon>
    </lineage>
</organism>
<keyword evidence="3" id="KW-1185">Reference proteome</keyword>
<proteinExistence type="predicted"/>
<comment type="caution">
    <text evidence="2">The sequence shown here is derived from an EMBL/GenBank/DDBJ whole genome shotgun (WGS) entry which is preliminary data.</text>
</comment>
<name>A0AAE0LGZ6_9CHLO</name>
<sequence>MQPTLQALEPEVRSLAQEAEELCAEEQELRARVREARRKVRKAVAEDPTSESTLLVSDLWSSRRSTLVDEYARGPVAPPHEAVWGITAAELCMEKDAGVASRLETLVQLARQVHDQECDLAAMLAQRDEAAAEALLSGVAAHLARLWVRPEGGSGSSSEPKTTGPEKIVEDAASDPHVPKLLSWYTAIVEHGLTDADESKLSSAVSSCQRDAHGTALAVEDRLFFDVEYADRGFTSAGSTRDAACSLLEFCTRRRGCCVRVTLAESRSAEPRDPQDVKVSMDVSGLPSLLGARGLSEQWLQEDRSPTDFVQQVLWSEIDNHKRLYSG</sequence>
<dbReference type="EMBL" id="LGRX02002096">
    <property type="protein sequence ID" value="KAK3284898.1"/>
    <property type="molecule type" value="Genomic_DNA"/>
</dbReference>